<evidence type="ECO:0000313" key="3">
    <source>
        <dbReference type="Proteomes" id="UP000179076"/>
    </source>
</evidence>
<accession>A0A1F6VCX3</accession>
<comment type="caution">
    <text evidence="2">The sequence shown here is derived from an EMBL/GenBank/DDBJ whole genome shotgun (WGS) entry which is preliminary data.</text>
</comment>
<dbReference type="AlphaFoldDB" id="A0A1F6VCX3"/>
<feature type="domain" description="Carrier" evidence="1">
    <location>
        <begin position="2"/>
        <end position="85"/>
    </location>
</feature>
<dbReference type="Proteomes" id="UP000179076">
    <property type="component" value="Unassembled WGS sequence"/>
</dbReference>
<dbReference type="EMBL" id="MFSP01000061">
    <property type="protein sequence ID" value="OGI67409.1"/>
    <property type="molecule type" value="Genomic_DNA"/>
</dbReference>
<dbReference type="PROSITE" id="PS50075">
    <property type="entry name" value="CARRIER"/>
    <property type="match status" value="1"/>
</dbReference>
<proteinExistence type="predicted"/>
<evidence type="ECO:0000313" key="2">
    <source>
        <dbReference type="EMBL" id="OGI67409.1"/>
    </source>
</evidence>
<dbReference type="SUPFAM" id="SSF47336">
    <property type="entry name" value="ACP-like"/>
    <property type="match status" value="1"/>
</dbReference>
<dbReference type="Gene3D" id="1.10.1200.10">
    <property type="entry name" value="ACP-like"/>
    <property type="match status" value="1"/>
</dbReference>
<dbReference type="InterPro" id="IPR036736">
    <property type="entry name" value="ACP-like_sf"/>
</dbReference>
<dbReference type="NCBIfam" id="NF006617">
    <property type="entry name" value="PRK09184.1"/>
    <property type="match status" value="1"/>
</dbReference>
<dbReference type="InterPro" id="IPR009081">
    <property type="entry name" value="PP-bd_ACP"/>
</dbReference>
<organism evidence="2 3">
    <name type="scientific">Candidatus Muproteobacteria bacterium RBG_16_60_9</name>
    <dbReference type="NCBI Taxonomy" id="1817755"/>
    <lineage>
        <taxon>Bacteria</taxon>
        <taxon>Pseudomonadati</taxon>
        <taxon>Pseudomonadota</taxon>
        <taxon>Candidatus Muproteobacteria</taxon>
    </lineage>
</organism>
<name>A0A1F6VCX3_9PROT</name>
<dbReference type="Pfam" id="PF00550">
    <property type="entry name" value="PP-binding"/>
    <property type="match status" value="1"/>
</dbReference>
<evidence type="ECO:0000259" key="1">
    <source>
        <dbReference type="PROSITE" id="PS50075"/>
    </source>
</evidence>
<sequence length="87" mass="9579">MSDLHLEIKRLIVQALNLEDMVPEEIDANAPLFGTEGLGLDSIDALELGIALRRKFGLTLAADDPDIKSYFQSVRTLAQLLNDRGNV</sequence>
<reference evidence="2 3" key="1">
    <citation type="journal article" date="2016" name="Nat. Commun.">
        <title>Thousands of microbial genomes shed light on interconnected biogeochemical processes in an aquifer system.</title>
        <authorList>
            <person name="Anantharaman K."/>
            <person name="Brown C.T."/>
            <person name="Hug L.A."/>
            <person name="Sharon I."/>
            <person name="Castelle C.J."/>
            <person name="Probst A.J."/>
            <person name="Thomas B.C."/>
            <person name="Singh A."/>
            <person name="Wilkins M.J."/>
            <person name="Karaoz U."/>
            <person name="Brodie E.L."/>
            <person name="Williams K.H."/>
            <person name="Hubbard S.S."/>
            <person name="Banfield J.F."/>
        </authorList>
    </citation>
    <scope>NUCLEOTIDE SEQUENCE [LARGE SCALE GENOMIC DNA]</scope>
</reference>
<gene>
    <name evidence="2" type="ORF">A2W18_11885</name>
</gene>
<protein>
    <submittedName>
        <fullName evidence="2">Acyl carrier protein</fullName>
    </submittedName>
</protein>